<feature type="compositionally biased region" description="Polar residues" evidence="1">
    <location>
        <begin position="273"/>
        <end position="290"/>
    </location>
</feature>
<feature type="compositionally biased region" description="Low complexity" evidence="1">
    <location>
        <begin position="26"/>
        <end position="60"/>
    </location>
</feature>
<dbReference type="PANTHER" id="PTHR14445">
    <property type="entry name" value="GRB10 INTERACTING GYF PROTEIN"/>
    <property type="match status" value="1"/>
</dbReference>
<evidence type="ECO:0000259" key="2">
    <source>
        <dbReference type="PROSITE" id="PS50829"/>
    </source>
</evidence>
<feature type="region of interest" description="Disordered" evidence="1">
    <location>
        <begin position="565"/>
        <end position="585"/>
    </location>
</feature>
<dbReference type="InterPro" id="IPR051640">
    <property type="entry name" value="GRB10-interact_GYF"/>
</dbReference>
<proteinExistence type="predicted"/>
<dbReference type="CDD" id="cd00072">
    <property type="entry name" value="GYF"/>
    <property type="match status" value="1"/>
</dbReference>
<feature type="compositionally biased region" description="Basic and acidic residues" evidence="1">
    <location>
        <begin position="1099"/>
        <end position="1108"/>
    </location>
</feature>
<dbReference type="Gene3D" id="3.30.1490.40">
    <property type="match status" value="1"/>
</dbReference>
<feature type="compositionally biased region" description="Basic and acidic residues" evidence="1">
    <location>
        <begin position="1451"/>
        <end position="1460"/>
    </location>
</feature>
<organism evidence="3 4">
    <name type="scientific">Loxostege sticticalis</name>
    <name type="common">Beet webworm moth</name>
    <dbReference type="NCBI Taxonomy" id="481309"/>
    <lineage>
        <taxon>Eukaryota</taxon>
        <taxon>Metazoa</taxon>
        <taxon>Ecdysozoa</taxon>
        <taxon>Arthropoda</taxon>
        <taxon>Hexapoda</taxon>
        <taxon>Insecta</taxon>
        <taxon>Pterygota</taxon>
        <taxon>Neoptera</taxon>
        <taxon>Endopterygota</taxon>
        <taxon>Lepidoptera</taxon>
        <taxon>Glossata</taxon>
        <taxon>Ditrysia</taxon>
        <taxon>Pyraloidea</taxon>
        <taxon>Crambidae</taxon>
        <taxon>Pyraustinae</taxon>
        <taxon>Loxostege</taxon>
    </lineage>
</organism>
<protein>
    <recommendedName>
        <fullName evidence="2">GYF domain-containing protein</fullName>
    </recommendedName>
</protein>
<feature type="domain" description="GYF" evidence="2">
    <location>
        <begin position="876"/>
        <end position="924"/>
    </location>
</feature>
<accession>A0ABD0TT24</accession>
<feature type="region of interest" description="Disordered" evidence="1">
    <location>
        <begin position="1048"/>
        <end position="1070"/>
    </location>
</feature>
<feature type="compositionally biased region" description="Basic and acidic residues" evidence="1">
    <location>
        <begin position="1172"/>
        <end position="1224"/>
    </location>
</feature>
<feature type="compositionally biased region" description="Basic and acidic residues" evidence="1">
    <location>
        <begin position="1150"/>
        <end position="1164"/>
    </location>
</feature>
<feature type="compositionally biased region" description="Basic and acidic residues" evidence="1">
    <location>
        <begin position="361"/>
        <end position="380"/>
    </location>
</feature>
<evidence type="ECO:0000313" key="4">
    <source>
        <dbReference type="Proteomes" id="UP001549921"/>
    </source>
</evidence>
<dbReference type="SUPFAM" id="SSF55277">
    <property type="entry name" value="GYF domain"/>
    <property type="match status" value="1"/>
</dbReference>
<feature type="compositionally biased region" description="Basic and acidic residues" evidence="1">
    <location>
        <begin position="1232"/>
        <end position="1282"/>
    </location>
</feature>
<comment type="caution">
    <text evidence="3">The sequence shown here is derived from an EMBL/GenBank/DDBJ whole genome shotgun (WGS) entry which is preliminary data.</text>
</comment>
<dbReference type="SMART" id="SM00444">
    <property type="entry name" value="GYF"/>
    <property type="match status" value="1"/>
</dbReference>
<feature type="compositionally biased region" description="Polar residues" evidence="1">
    <location>
        <begin position="322"/>
        <end position="339"/>
    </location>
</feature>
<reference evidence="3 4" key="1">
    <citation type="submission" date="2024-06" db="EMBL/GenBank/DDBJ databases">
        <title>A chromosome-level genome assembly of beet webworm, Loxostege sticticalis.</title>
        <authorList>
            <person name="Zhang Y."/>
        </authorList>
    </citation>
    <scope>NUCLEOTIDE SEQUENCE [LARGE SCALE GENOMIC DNA]</scope>
    <source>
        <strain evidence="3">AQ028</strain>
        <tissue evidence="3">Male pupae</tissue>
    </source>
</reference>
<feature type="region of interest" description="Disordered" evidence="1">
    <location>
        <begin position="1"/>
        <end position="60"/>
    </location>
</feature>
<evidence type="ECO:0000313" key="3">
    <source>
        <dbReference type="EMBL" id="KAL0852336.1"/>
    </source>
</evidence>
<gene>
    <name evidence="3" type="ORF">ABMA28_000539</name>
</gene>
<dbReference type="Pfam" id="PF02213">
    <property type="entry name" value="GYF"/>
    <property type="match status" value="1"/>
</dbReference>
<feature type="compositionally biased region" description="Low complexity" evidence="1">
    <location>
        <begin position="1283"/>
        <end position="1292"/>
    </location>
</feature>
<dbReference type="PROSITE" id="PS50829">
    <property type="entry name" value="GYF"/>
    <property type="match status" value="1"/>
</dbReference>
<feature type="compositionally biased region" description="Low complexity" evidence="1">
    <location>
        <begin position="1112"/>
        <end position="1128"/>
    </location>
</feature>
<evidence type="ECO:0000256" key="1">
    <source>
        <dbReference type="SAM" id="MobiDB-lite"/>
    </source>
</evidence>
<feature type="region of interest" description="Disordered" evidence="1">
    <location>
        <begin position="1096"/>
        <end position="1303"/>
    </location>
</feature>
<feature type="region of interest" description="Disordered" evidence="1">
    <location>
        <begin position="1415"/>
        <end position="1478"/>
    </location>
</feature>
<feature type="compositionally biased region" description="Polar residues" evidence="1">
    <location>
        <begin position="383"/>
        <end position="397"/>
    </location>
</feature>
<feature type="compositionally biased region" description="Polar residues" evidence="1">
    <location>
        <begin position="1433"/>
        <end position="1450"/>
    </location>
</feature>
<feature type="compositionally biased region" description="Basic and acidic residues" evidence="1">
    <location>
        <begin position="398"/>
        <end position="410"/>
    </location>
</feature>
<feature type="compositionally biased region" description="Polar residues" evidence="1">
    <location>
        <begin position="195"/>
        <end position="213"/>
    </location>
</feature>
<sequence>MGDRIKFGPEWLRNLAPGTSGGNQNAAMPSSGGASAGPSGENTVSSSTSGNATGNTSNMNHVLNTTSKVLLAKLRYGREEMLALYDRTSDPPSELKYIDHLYQPRGKPPFALNNSFEDDMRENMRSGPPIGSVSPGERFGLGRGMGRGLNVSDGRGRPRVPFVRQPSTGRGTTWHHGTSKMPGYSGGADDDSALNLRSSWNASNGGNTPNRSAGEQPEWTLTKMFRSKRPGQATNWRQSREEGEEWRSPDAGRSRNNQQEKWERDWGDRPTQDKQQSWNSNRRTWVGGDTQNEENLPEWAVDSAEACGGTFDSSGAFHGYSNDDTNLPKNQDTSYPLTRSHTHGSFARSKTAEEGSDEWWSSEKAKKLSPKRFDASDVKFKKQTSAPETSDTGTDSSKGGKDIDQQDHGARKAHRHLESLESLSSSEQTDNACGGISDDEKFNKKTRDAFKPKFSESNTFDALMRSDINLEEASDERGNFQSVMITPNNSLRQKHQNIVSSASDMPIRDSNNTKQGLLQLIQGGSSHQSMENDHRKHQSAEDKIVDDIFDMTLEEKDLLTKSKQISSSLGNNQSTATSSTMSSIPQLSNPAMQLRLSSPVFANPGLMSAKPMPTGMQGMPSGMQGHPSGLQGLPASMQGLPAGLQIGGLPPSIQVAGMQPLGIQGTGMQGPGNQAQGMQGGMQQSLQSSMQQSMQGPGMQGPGIQGGGMQPGMQPGMQGSGMQGSMQPLQSVGITNSALNASLGLPIGPGSNAMGMPMQGVPTPVMPSSGMGNPGMVGGLQGALGGGQMQPGFPNAAGIPGMSSANTSLFLSQNSNNPSMGNTGDIPMPNHGGHGNMYQMHGLQQAGSQNAFGSSIYSNMMQQQPTQPPPNQQNIAEQWYYEDPEKNIQGPFSSKDMYNWYRAGFFNPSLMVRRACDTHMRPLGSYGPVVPFSQIDIVNFPLSGAFDRSPGPHESMLNSQQTLGLENVDSLWSQPSPSADLMWMQQAINRNDNRVNNLPMFFWEQQPSAIASNALLPEEIAKEMKTEDQILAQLRASQNIGAPQNISFINDQPAPAGKPEEAYAPPTSATPNMEELHKLIQKDTLAQKAAAETAVENEVQYKSEKPSKVEQPPEVNNQKVQQQQAQQPAQPPPQQQPTKPAAESKQAKQAKNESEKSAKNKENNNNKAKNKKKDEKKEELESKTKEEEIVKAEKRSDEPSPAKSKKEDKANKKELDKEKKEWLKEGFTIVKGSEKSASKDNKKKAEEAKAVEEAERKRKEEEKLAADEDKKRKQAEATRKQQENQQQQQQRQAAESVVKKAPWSAVANQSMFATNKDGLTLTEIQRLEREKKLEQIKEQQQMMQIIAQQQAAALAREQEMQAGLGWAKKKGTNVNAPGQSLAEIQAEARKQAAAAAAAVAAAAAAQALEEAAQPPVNNVPWGNAPNGGGFWDTQPNQPSQSKSTESSARQESPKVAEPKTKKEKKITLNTPPKKETSPAVEFESWCTTVLTSWSSKIDVPTFVGFLKDIESPYEVKDYVKCYLGESKDSNDFARQFLERRSKLLRVGMVTPSDDLCSPAMAVNPRTISGSDYQEVKGKGKKTKKNKMLKVDARILGFSVTAAEDRINVGDIDTV</sequence>
<dbReference type="Proteomes" id="UP001549921">
    <property type="component" value="Unassembled WGS sequence"/>
</dbReference>
<dbReference type="EMBL" id="JBEDNZ010000001">
    <property type="protein sequence ID" value="KAL0852336.1"/>
    <property type="molecule type" value="Genomic_DNA"/>
</dbReference>
<feature type="region of interest" description="Disordered" evidence="1">
    <location>
        <begin position="149"/>
        <end position="440"/>
    </location>
</feature>
<dbReference type="PANTHER" id="PTHR14445:SF36">
    <property type="entry name" value="FI03272P-RELATED"/>
    <property type="match status" value="1"/>
</dbReference>
<feature type="compositionally biased region" description="Basic and acidic residues" evidence="1">
    <location>
        <begin position="238"/>
        <end position="272"/>
    </location>
</feature>
<name>A0ABD0TT24_LOXSC</name>
<dbReference type="InterPro" id="IPR035445">
    <property type="entry name" value="GYF-like_dom_sf"/>
</dbReference>
<dbReference type="InterPro" id="IPR003169">
    <property type="entry name" value="GYF"/>
</dbReference>